<evidence type="ECO:0000256" key="8">
    <source>
        <dbReference type="RuleBase" id="RU361229"/>
    </source>
</evidence>
<evidence type="ECO:0000256" key="3">
    <source>
        <dbReference type="ARBA" id="ARBA00022692"/>
    </source>
</evidence>
<reference evidence="11" key="2">
    <citation type="submission" date="2012-12" db="EMBL/GenBank/DDBJ databases">
        <authorList>
            <person name="Gao Y.W."/>
            <person name="Fan S.T."/>
            <person name="Sun H.T."/>
            <person name="Wang Z."/>
            <person name="Gao X.L."/>
            <person name="Li Y.G."/>
            <person name="Wang T.C."/>
            <person name="Zhang K."/>
            <person name="Xu W.W."/>
            <person name="Yu Z.J."/>
            <person name="Xia X.Z."/>
        </authorList>
    </citation>
    <scope>NUCLEOTIDE SEQUENCE</scope>
    <source>
        <strain evidence="11">FR3</strain>
    </source>
</reference>
<sequence length="1449" mass="166617">MKSKVVKDIILIGHSFIYLAALASLYWQIPGLYGEKGLIPVASKLSCDKSSCQSYRNGVNILPIVINFFCIAPSYALQIVVLFGIAVASLSIMFELARNTISYLLLFVVYSTAVQVGDVFLQFQWDSLLIESGAICILIAPLPFVGPSPADNISLYLMRWLLFRLMYASGVVKLTSRCPLWWNLAALDVHFECQCVPTWISYYVHMAPKWFKHLSTALTLYIEIILPPLFLLPFKYARYFSFGPQILLMSLIMATGNYNFFNLLISVECVAVLVDSDEFKFSTKGIYPRFQRLSTHLGTIMSAVLIASTLYFFVYYFNIDIDGFKITSSIGFTMQQFDEFVEESTVWLLHIGVIGFLAEVIAAILRYFTEIHESKLRSLLHLVYVIIIASFFFSISTVSFVVISNRGQAQIPTVVKYMHHYSEFYELTHSYGLFRKMTGLSGRPEIILEGSYELNGPWTMFDFYSKPGKLNERPRFVLPHQPRLDWQMWFAALGTYHNNAFFLSLTYHLLRNNSEVTYLMKKYPFEEKLPKFIRADLYLYHYTTINLKNKWPKDYWRRDFQQEYMPSITREDAKLSDYLYQNGFVLDKQFILMNQDFNLENKLRTLHDLVRTFNPTTFVDSVILAHEVIQLSYLVADPVTVVIYSEVTRAINNFDISVVLYHLVYQTLSSDSANCNSDLVTQKSIAKGLGCDKWAGKFCRKFIDNLNMRSLLSSLVLSILLLNFDAFCNSNGQLSQRESFPPRPFFPPSSKKYLVDYYTGNDAEPQHLLYKSEIVVVMYYAPWSRRCIKTRVVFEKVARSLSASSDISFAAVNCFFPHGECRKSHKTYTYPVIVAYIGKQNLMYTGLLAPDYIYRWISHLRNPIRRLISPVAVNSFLDEFDDAVIAFFHAEVAFAVSYEFQQYIKAALIVFQRQRVVLELHIFTRNINGMFAENLLDKRTRGGHFSKFLVSEMNGIAKSEELLSILQHHATVVMFVDRQVLYPHSWAISVMRQTIMEYYACGANLTNQMKSRSYKLDALLNESNRIIAVSNHKCQKMDVRAVEIRKCCMTEKTSLTSRCFQCHSKKGINFSENGSCSQLPLFFYNTYSSLFHNVPCLSVLSALGEEQLLSDCCAFLISKNQKLDVLQGTSEQCAKYRLARNLYNRISDSASSTSYPFDATSVTGLSCDKNNSLRFVGVDGRYGDYILKRLRKPYNGQIAALIVDPGTEMTFFMRNEFSRHIFRDFLRAFHNGSLVPHVISEASQKEPNISKHDDLSILPNSTAESFRRDINSSEDAVVFFSGGNWHGPSASVIHVYHSVAHYFHPFPKLIKFFIIDVSLNDLPWQFQMDTLPAVLFFPAERKSSSSRFPALVPLTVPNLIAFIVTRCRRELRWQLALFSCSFSSLCIKKNNLRLQKIAVMIRNDITLLKLIQSPSYEHSHVFQHLIRRRSKQLHFARKLLKIVSISKFS</sequence>
<dbReference type="InterPro" id="IPR057433">
    <property type="entry name" value="LMF1/2_C"/>
</dbReference>
<feature type="transmembrane region" description="Helical" evidence="8">
    <location>
        <begin position="64"/>
        <end position="88"/>
    </location>
</feature>
<evidence type="ECO:0000256" key="4">
    <source>
        <dbReference type="ARBA" id="ARBA00022824"/>
    </source>
</evidence>
<keyword evidence="7" id="KW-0325">Glycoprotein</keyword>
<evidence type="ECO:0000256" key="1">
    <source>
        <dbReference type="ARBA" id="ARBA00004477"/>
    </source>
</evidence>
<evidence type="ECO:0000259" key="9">
    <source>
        <dbReference type="Pfam" id="PF06762"/>
    </source>
</evidence>
<dbReference type="InterPro" id="IPR009613">
    <property type="entry name" value="LMF"/>
</dbReference>
<feature type="transmembrane region" description="Helical" evidence="8">
    <location>
        <begin position="9"/>
        <end position="29"/>
    </location>
</feature>
<keyword evidence="6 8" id="KW-0472">Membrane</keyword>
<feature type="transmembrane region" description="Helical" evidence="8">
    <location>
        <begin position="127"/>
        <end position="145"/>
    </location>
</feature>
<evidence type="ECO:0000313" key="12">
    <source>
        <dbReference type="WormBase" id="Bm5010b"/>
    </source>
</evidence>
<dbReference type="GO" id="GO:0005789">
    <property type="term" value="C:endoplasmic reticulum membrane"/>
    <property type="evidence" value="ECO:0007669"/>
    <property type="project" value="UniProtKB-SubCell"/>
</dbReference>
<evidence type="ECO:0000256" key="6">
    <source>
        <dbReference type="ARBA" id="ARBA00023136"/>
    </source>
</evidence>
<dbReference type="GO" id="GO:0051604">
    <property type="term" value="P:protein maturation"/>
    <property type="evidence" value="ECO:0007669"/>
    <property type="project" value="InterPro"/>
</dbReference>
<gene>
    <name evidence="11 12" type="ORF">Bm5010</name>
    <name evidence="11" type="ORF">BM_Bm5010</name>
</gene>
<feature type="transmembrane region" description="Helical" evidence="8">
    <location>
        <begin position="295"/>
        <end position="317"/>
    </location>
</feature>
<reference evidence="11" key="1">
    <citation type="journal article" date="2007" name="Science">
        <title>Draft genome of the filarial nematode parasite Brugia malayi.</title>
        <authorList>
            <person name="Ghedin E."/>
            <person name="Wang S."/>
            <person name="Spiro D."/>
            <person name="Caler E."/>
            <person name="Zhao Q."/>
            <person name="Crabtree J."/>
            <person name="Allen J.E."/>
            <person name="Delcher A.L."/>
            <person name="Guiliano D.B."/>
            <person name="Miranda-Saavedra D."/>
            <person name="Angiuoli S.V."/>
            <person name="Creasy T."/>
            <person name="Amedeo P."/>
            <person name="Haas B."/>
            <person name="El-Sayed N.M."/>
            <person name="Wortman J.R."/>
            <person name="Feldblyum T."/>
            <person name="Tallon L."/>
            <person name="Schatz M."/>
            <person name="Shumway M."/>
            <person name="Koo H."/>
            <person name="Salzberg S.L."/>
            <person name="Schobel S."/>
            <person name="Pertea M."/>
            <person name="Pop M."/>
            <person name="White O."/>
            <person name="Barton G.J."/>
            <person name="Carlow C.K."/>
            <person name="Crawford M.J."/>
            <person name="Daub J."/>
            <person name="Dimmic M.W."/>
            <person name="Estes C.F."/>
            <person name="Foster J.M."/>
            <person name="Ganatra M."/>
            <person name="Gregory W.F."/>
            <person name="Johnson N.M."/>
            <person name="Jin J."/>
            <person name="Komuniecki R."/>
            <person name="Korf I."/>
            <person name="Kumar S."/>
            <person name="Laney S."/>
            <person name="Li B.W."/>
            <person name="Li W."/>
            <person name="Lindblom T.H."/>
            <person name="Lustigman S."/>
            <person name="Ma D."/>
            <person name="Maina C.V."/>
            <person name="Martin D.M."/>
            <person name="McCarter J.P."/>
            <person name="McReynolds L."/>
            <person name="Mitreva M."/>
            <person name="Nutman T.B."/>
            <person name="Parkinson J."/>
            <person name="Peregrin-Alvarez J.M."/>
            <person name="Poole C."/>
            <person name="Ren Q."/>
            <person name="Saunders L."/>
            <person name="Sluder A.E."/>
            <person name="Smith K."/>
            <person name="Stanke M."/>
            <person name="Unnasch T.R."/>
            <person name="Ware J."/>
            <person name="Wei A.D."/>
            <person name="Weil G."/>
            <person name="Williams D.J."/>
            <person name="Zhang Y."/>
            <person name="Williams S.A."/>
            <person name="Fraser-Liggett C."/>
            <person name="Slatko B."/>
            <person name="Blaxter M.L."/>
            <person name="Scott A.L."/>
        </authorList>
    </citation>
    <scope>NUCLEOTIDE SEQUENCE</scope>
    <source>
        <strain evidence="11">FR3</strain>
    </source>
</reference>
<dbReference type="EMBL" id="LN857014">
    <property type="protein sequence ID" value="CDQ00646.1"/>
    <property type="molecule type" value="Genomic_DNA"/>
</dbReference>
<protein>
    <recommendedName>
        <fullName evidence="8">Lipase maturation factor</fullName>
    </recommendedName>
</protein>
<feature type="transmembrane region" description="Helical" evidence="8">
    <location>
        <begin position="246"/>
        <end position="274"/>
    </location>
</feature>
<feature type="transmembrane region" description="Helical" evidence="8">
    <location>
        <begin position="380"/>
        <end position="403"/>
    </location>
</feature>
<keyword evidence="3 8" id="KW-0812">Transmembrane</keyword>
<evidence type="ECO:0000256" key="7">
    <source>
        <dbReference type="ARBA" id="ARBA00023180"/>
    </source>
</evidence>
<comment type="subcellular location">
    <subcellularLocation>
        <location evidence="1 8">Endoplasmic reticulum membrane</location>
        <topology evidence="1 8">Multi-pass membrane protein</topology>
    </subcellularLocation>
</comment>
<feature type="transmembrane region" description="Helical" evidence="8">
    <location>
        <begin position="100"/>
        <end position="121"/>
    </location>
</feature>
<dbReference type="SUPFAM" id="SSF52833">
    <property type="entry name" value="Thioredoxin-like"/>
    <property type="match status" value="2"/>
</dbReference>
<evidence type="ECO:0000313" key="11">
    <source>
        <dbReference type="EMBL" id="CDQ00646.1"/>
    </source>
</evidence>
<feature type="transmembrane region" description="Helical" evidence="8">
    <location>
        <begin position="214"/>
        <end position="234"/>
    </location>
</feature>
<feature type="domain" description="Lipase maturation factor 1/2 N-terminal" evidence="9">
    <location>
        <begin position="122"/>
        <end position="276"/>
    </location>
</feature>
<evidence type="ECO:0000259" key="10">
    <source>
        <dbReference type="Pfam" id="PF25179"/>
    </source>
</evidence>
<comment type="function">
    <text evidence="8">Involved in the maturation of specific proteins in the endoplasmic reticulum.</text>
</comment>
<feature type="domain" description="Lipase maturation factor 1/2 C-terminal" evidence="10">
    <location>
        <begin position="428"/>
        <end position="566"/>
    </location>
</feature>
<dbReference type="Pfam" id="PF25179">
    <property type="entry name" value="LMF1_C"/>
    <property type="match status" value="1"/>
</dbReference>
<name>A0A0J9Y222_BRUMA</name>
<accession>A0A0J9Y222</accession>
<dbReference type="PANTHER" id="PTHR14463">
    <property type="entry name" value="LIPASE MATURATION FACTOR"/>
    <property type="match status" value="1"/>
</dbReference>
<evidence type="ECO:0000256" key="2">
    <source>
        <dbReference type="ARBA" id="ARBA00005512"/>
    </source>
</evidence>
<dbReference type="Pfam" id="PF06762">
    <property type="entry name" value="LMF1"/>
    <property type="match status" value="1"/>
</dbReference>
<dbReference type="Gene3D" id="3.40.30.10">
    <property type="entry name" value="Glutaredoxin"/>
    <property type="match status" value="2"/>
</dbReference>
<dbReference type="InterPro" id="IPR036249">
    <property type="entry name" value="Thioredoxin-like_sf"/>
</dbReference>
<dbReference type="PANTHER" id="PTHR14463:SF5">
    <property type="entry name" value="LIPASE MATURATION FACTOR 2"/>
    <property type="match status" value="1"/>
</dbReference>
<organism evidence="11">
    <name type="scientific">Brugia malayi</name>
    <name type="common">Filarial nematode worm</name>
    <dbReference type="NCBI Taxonomy" id="6279"/>
    <lineage>
        <taxon>Eukaryota</taxon>
        <taxon>Metazoa</taxon>
        <taxon>Ecdysozoa</taxon>
        <taxon>Nematoda</taxon>
        <taxon>Chromadorea</taxon>
        <taxon>Rhabditida</taxon>
        <taxon>Spirurina</taxon>
        <taxon>Spiruromorpha</taxon>
        <taxon>Filarioidea</taxon>
        <taxon>Onchocercidae</taxon>
        <taxon>Brugia</taxon>
    </lineage>
</organism>
<comment type="similarity">
    <text evidence="2 8">Belongs to the lipase maturation factor family.</text>
</comment>
<proteinExistence type="inferred from homology"/>
<dbReference type="WormBase" id="Bm5010b">
    <property type="protein sequence ID" value="BM44986"/>
    <property type="gene ID" value="WBGene00225271"/>
</dbReference>
<dbReference type="InterPro" id="IPR057434">
    <property type="entry name" value="LMF1/2_N"/>
</dbReference>
<keyword evidence="4 8" id="KW-0256">Endoplasmic reticulum</keyword>
<keyword evidence="5 8" id="KW-1133">Transmembrane helix</keyword>
<feature type="transmembrane region" description="Helical" evidence="8">
    <location>
        <begin position="347"/>
        <end position="368"/>
    </location>
</feature>
<evidence type="ECO:0000256" key="5">
    <source>
        <dbReference type="ARBA" id="ARBA00022989"/>
    </source>
</evidence>